<name>A0AAE0LTL3_9PEZI</name>
<dbReference type="AlphaFoldDB" id="A0AAE0LTL3"/>
<feature type="compositionally biased region" description="Low complexity" evidence="1">
    <location>
        <begin position="38"/>
        <end position="51"/>
    </location>
</feature>
<reference evidence="2" key="1">
    <citation type="journal article" date="2023" name="Mol. Phylogenet. Evol.">
        <title>Genome-scale phylogeny and comparative genomics of the fungal order Sordariales.</title>
        <authorList>
            <person name="Hensen N."/>
            <person name="Bonometti L."/>
            <person name="Westerberg I."/>
            <person name="Brannstrom I.O."/>
            <person name="Guillou S."/>
            <person name="Cros-Aarteil S."/>
            <person name="Calhoun S."/>
            <person name="Haridas S."/>
            <person name="Kuo A."/>
            <person name="Mondo S."/>
            <person name="Pangilinan J."/>
            <person name="Riley R."/>
            <person name="LaButti K."/>
            <person name="Andreopoulos B."/>
            <person name="Lipzen A."/>
            <person name="Chen C."/>
            <person name="Yan M."/>
            <person name="Daum C."/>
            <person name="Ng V."/>
            <person name="Clum A."/>
            <person name="Steindorff A."/>
            <person name="Ohm R.A."/>
            <person name="Martin F."/>
            <person name="Silar P."/>
            <person name="Natvig D.O."/>
            <person name="Lalanne C."/>
            <person name="Gautier V."/>
            <person name="Ament-Velasquez S.L."/>
            <person name="Kruys A."/>
            <person name="Hutchinson M.I."/>
            <person name="Powell A.J."/>
            <person name="Barry K."/>
            <person name="Miller A.N."/>
            <person name="Grigoriev I.V."/>
            <person name="Debuchy R."/>
            <person name="Gladieux P."/>
            <person name="Hiltunen Thoren M."/>
            <person name="Johannesson H."/>
        </authorList>
    </citation>
    <scope>NUCLEOTIDE SEQUENCE</scope>
    <source>
        <strain evidence="2">CBS 168.71</strain>
    </source>
</reference>
<feature type="compositionally biased region" description="Polar residues" evidence="1">
    <location>
        <begin position="191"/>
        <end position="200"/>
    </location>
</feature>
<feature type="compositionally biased region" description="Polar residues" evidence="1">
    <location>
        <begin position="71"/>
        <end position="89"/>
    </location>
</feature>
<evidence type="ECO:0000313" key="3">
    <source>
        <dbReference type="Proteomes" id="UP001278766"/>
    </source>
</evidence>
<evidence type="ECO:0000256" key="1">
    <source>
        <dbReference type="SAM" id="MobiDB-lite"/>
    </source>
</evidence>
<dbReference type="EMBL" id="JAUEPN010000003">
    <property type="protein sequence ID" value="KAK3297062.1"/>
    <property type="molecule type" value="Genomic_DNA"/>
</dbReference>
<dbReference type="Proteomes" id="UP001278766">
    <property type="component" value="Unassembled WGS sequence"/>
</dbReference>
<comment type="caution">
    <text evidence="2">The sequence shown here is derived from an EMBL/GenBank/DDBJ whole genome shotgun (WGS) entry which is preliminary data.</text>
</comment>
<dbReference type="GeneID" id="87844306"/>
<protein>
    <submittedName>
        <fullName evidence="2">Uncharacterized protein</fullName>
    </submittedName>
</protein>
<gene>
    <name evidence="2" type="ORF">B0H64DRAFT_456891</name>
</gene>
<feature type="region of interest" description="Disordered" evidence="1">
    <location>
        <begin position="239"/>
        <end position="335"/>
    </location>
</feature>
<feature type="region of interest" description="Disordered" evidence="1">
    <location>
        <begin position="1"/>
        <end position="96"/>
    </location>
</feature>
<dbReference type="RefSeq" id="XP_062660576.1">
    <property type="nucleotide sequence ID" value="XM_062807358.1"/>
</dbReference>
<evidence type="ECO:0000313" key="2">
    <source>
        <dbReference type="EMBL" id="KAK3297062.1"/>
    </source>
</evidence>
<accession>A0AAE0LTL3</accession>
<keyword evidence="3" id="KW-1185">Reference proteome</keyword>
<feature type="compositionally biased region" description="Basic residues" evidence="1">
    <location>
        <begin position="54"/>
        <end position="67"/>
    </location>
</feature>
<feature type="region of interest" description="Disordered" evidence="1">
    <location>
        <begin position="190"/>
        <end position="224"/>
    </location>
</feature>
<sequence length="365" mass="40057">MFEVDWTDYDCERVGQRRARKELEREQRKNNDASSGHRTNSTISTRTSSSSDQHRRKFFGSIGRKKPAASLGSNSQEATTPKSESTKANGESKRGSLRFSGIAAVLMTPSTTNASTGLENKLPNIQRPKSMLSKMTQLTIPTLESQGDGSPTDATTAIKLVQALDDKGSFVDKVVETTYHQHGETDPFVSTLGTKITTGPRTPRKTRLSRVIHSTPSPEDKTKSASELIDDWFTALHSPMTRPAPKPGGLNGTIRSGGVLLPPNVVRRTLPETPTRPSAKKSNVCFAPPNPSPIRFSADNPDDWTPVAQRNREPSDAARARPARVKDQGSEQDEEEILRLMAADLKDIHIQEEVVRESRSHPAGE</sequence>
<proteinExistence type="predicted"/>
<reference evidence="2" key="2">
    <citation type="submission" date="2023-06" db="EMBL/GenBank/DDBJ databases">
        <authorList>
            <consortium name="Lawrence Berkeley National Laboratory"/>
            <person name="Haridas S."/>
            <person name="Hensen N."/>
            <person name="Bonometti L."/>
            <person name="Westerberg I."/>
            <person name="Brannstrom I.O."/>
            <person name="Guillou S."/>
            <person name="Cros-Aarteil S."/>
            <person name="Calhoun S."/>
            <person name="Kuo A."/>
            <person name="Mondo S."/>
            <person name="Pangilinan J."/>
            <person name="Riley R."/>
            <person name="Labutti K."/>
            <person name="Andreopoulos B."/>
            <person name="Lipzen A."/>
            <person name="Chen C."/>
            <person name="Yanf M."/>
            <person name="Daum C."/>
            <person name="Ng V."/>
            <person name="Clum A."/>
            <person name="Steindorff A."/>
            <person name="Ohm R."/>
            <person name="Martin F."/>
            <person name="Silar P."/>
            <person name="Natvig D."/>
            <person name="Lalanne C."/>
            <person name="Gautier V."/>
            <person name="Ament-Velasquez S.L."/>
            <person name="Kruys A."/>
            <person name="Hutchinson M.I."/>
            <person name="Powell A.J."/>
            <person name="Barry K."/>
            <person name="Miller A.N."/>
            <person name="Grigoriev I.V."/>
            <person name="Debuchy R."/>
            <person name="Gladieux P."/>
            <person name="Thoren M.H."/>
            <person name="Johannesson H."/>
        </authorList>
    </citation>
    <scope>NUCLEOTIDE SEQUENCE</scope>
    <source>
        <strain evidence="2">CBS 168.71</strain>
    </source>
</reference>
<feature type="compositionally biased region" description="Basic and acidic residues" evidence="1">
    <location>
        <begin position="310"/>
        <end position="329"/>
    </location>
</feature>
<organism evidence="2 3">
    <name type="scientific">Chaetomium fimeti</name>
    <dbReference type="NCBI Taxonomy" id="1854472"/>
    <lineage>
        <taxon>Eukaryota</taxon>
        <taxon>Fungi</taxon>
        <taxon>Dikarya</taxon>
        <taxon>Ascomycota</taxon>
        <taxon>Pezizomycotina</taxon>
        <taxon>Sordariomycetes</taxon>
        <taxon>Sordariomycetidae</taxon>
        <taxon>Sordariales</taxon>
        <taxon>Chaetomiaceae</taxon>
        <taxon>Chaetomium</taxon>
    </lineage>
</organism>
<feature type="compositionally biased region" description="Basic and acidic residues" evidence="1">
    <location>
        <begin position="10"/>
        <end position="31"/>
    </location>
</feature>